<dbReference type="EMBL" id="JAMXLX010000001">
    <property type="protein sequence ID" value="MCO5956389.1"/>
    <property type="molecule type" value="Genomic_DNA"/>
</dbReference>
<feature type="compositionally biased region" description="Basic and acidic residues" evidence="1">
    <location>
        <begin position="113"/>
        <end position="129"/>
    </location>
</feature>
<evidence type="ECO:0000313" key="3">
    <source>
        <dbReference type="Proteomes" id="UP001155380"/>
    </source>
</evidence>
<dbReference type="Gene3D" id="3.40.50.2020">
    <property type="match status" value="1"/>
</dbReference>
<name>A0AAJ1F6R4_9HYPH</name>
<sequence>MAKLIAWHPEVLPDLQDVLSEMNVVSRSDNRIKLASSGKSAAGVRLDWDGKTKRWLISAFLEGQRREERSTLRLLDIWADASSAPPPNEFIAGPTSEVQQPAENDTATPLQEGGRRSEKSSRRLADLGADRSASASPPKDKIDDNGEGVQPSNDDADAGKGDSLGTAPNAATQLQEGSDPDAAVRSHGIPAGAASIYAYRNDVPIKAHADYSAAKAGDAPAAARLVEAVTKPEILNQVKAAFGKDVVFVAPMAEEATGRNAIPGALSWLLAAVTGGTADTDIVQSSRAYHTGARPLDRLLGRPLFSGPMRAGAKYVLVDDVSVMGGTLAEMANHIRANGGEVAGVVTLVNASRTLHIAPTKSQVKEIERRFGDVVRETFGVEPAALTGDEANFLLNVRDADTLRDRVAKAASERERRLFQKGVRASGAEEQREISDIIAAGRDASPGTAPAEPSDARESRRTGTAGITDAQTGVEKPITAKAPDPATRTDSDLKSMPPPARDSGTALYDWGRASVLDAGRRTGHEYVMAIDGDGSIIEYGSAGRKNYSGMNDKLFGAMMNRDRNALVIHNHPQNTPLSLADIAALAHPGMHAIWAIGHDGRDTRASLTPAARDRFVGPASSVDDQLSTYSRLPPDMHR</sequence>
<feature type="compositionally biased region" description="Polar residues" evidence="1">
    <location>
        <begin position="96"/>
        <end position="109"/>
    </location>
</feature>
<dbReference type="CDD" id="cd06223">
    <property type="entry name" value="PRTases_typeI"/>
    <property type="match status" value="1"/>
</dbReference>
<dbReference type="Proteomes" id="UP001155380">
    <property type="component" value="Unassembled WGS sequence"/>
</dbReference>
<dbReference type="AlphaFoldDB" id="A0AAJ1F6R4"/>
<feature type="region of interest" description="Disordered" evidence="1">
    <location>
        <begin position="438"/>
        <end position="506"/>
    </location>
</feature>
<dbReference type="InterPro" id="IPR029057">
    <property type="entry name" value="PRTase-like"/>
</dbReference>
<reference evidence="2" key="1">
    <citation type="submission" date="2022-06" db="EMBL/GenBank/DDBJ databases">
        <authorList>
            <person name="Sun Q."/>
        </authorList>
    </citation>
    <scope>NUCLEOTIDE SEQUENCE</scope>
    <source>
        <strain evidence="2">S101</strain>
    </source>
</reference>
<dbReference type="InterPro" id="IPR000836">
    <property type="entry name" value="PRTase_dom"/>
</dbReference>
<protein>
    <recommendedName>
        <fullName evidence="4">Phosphoribosyltransferase</fullName>
    </recommendedName>
</protein>
<organism evidence="2 3">
    <name type="scientific">Ciceribacter sichuanensis</name>
    <dbReference type="NCBI Taxonomy" id="2949647"/>
    <lineage>
        <taxon>Bacteria</taxon>
        <taxon>Pseudomonadati</taxon>
        <taxon>Pseudomonadota</taxon>
        <taxon>Alphaproteobacteria</taxon>
        <taxon>Hyphomicrobiales</taxon>
        <taxon>Rhizobiaceae</taxon>
        <taxon>Ciceribacter</taxon>
    </lineage>
</organism>
<proteinExistence type="predicted"/>
<dbReference type="RefSeq" id="WP_250914737.1">
    <property type="nucleotide sequence ID" value="NZ_JAMXLX010000001.1"/>
</dbReference>
<feature type="region of interest" description="Disordered" evidence="1">
    <location>
        <begin position="616"/>
        <end position="638"/>
    </location>
</feature>
<evidence type="ECO:0000256" key="1">
    <source>
        <dbReference type="SAM" id="MobiDB-lite"/>
    </source>
</evidence>
<accession>A0AAJ1F6R4</accession>
<feature type="region of interest" description="Disordered" evidence="1">
    <location>
        <begin position="85"/>
        <end position="186"/>
    </location>
</feature>
<gene>
    <name evidence="2" type="ORF">NBH21_06390</name>
</gene>
<evidence type="ECO:0000313" key="2">
    <source>
        <dbReference type="EMBL" id="MCO5956389.1"/>
    </source>
</evidence>
<dbReference type="SUPFAM" id="SSF53271">
    <property type="entry name" value="PRTase-like"/>
    <property type="match status" value="1"/>
</dbReference>
<evidence type="ECO:0008006" key="4">
    <source>
        <dbReference type="Google" id="ProtNLM"/>
    </source>
</evidence>
<comment type="caution">
    <text evidence="2">The sequence shown here is derived from an EMBL/GenBank/DDBJ whole genome shotgun (WGS) entry which is preliminary data.</text>
</comment>